<dbReference type="InterPro" id="IPR001789">
    <property type="entry name" value="Sig_transdc_resp-reg_receiver"/>
</dbReference>
<dbReference type="PROSITE" id="PS50110">
    <property type="entry name" value="RESPONSE_REGULATORY"/>
    <property type="match status" value="1"/>
</dbReference>
<accession>A0A0N9W7Q6</accession>
<dbReference type="Gene3D" id="3.40.50.2300">
    <property type="match status" value="1"/>
</dbReference>
<dbReference type="PANTHER" id="PTHR44591">
    <property type="entry name" value="STRESS RESPONSE REGULATOR PROTEIN 1"/>
    <property type="match status" value="1"/>
</dbReference>
<dbReference type="InterPro" id="IPR011006">
    <property type="entry name" value="CheY-like_superfamily"/>
</dbReference>
<dbReference type="GO" id="GO:0000160">
    <property type="term" value="P:phosphorelay signal transduction system"/>
    <property type="evidence" value="ECO:0007669"/>
    <property type="project" value="InterPro"/>
</dbReference>
<gene>
    <name evidence="4" type="ORF">AO356_23975</name>
</gene>
<dbReference type="PANTHER" id="PTHR44591:SF3">
    <property type="entry name" value="RESPONSE REGULATORY DOMAIN-CONTAINING PROTEIN"/>
    <property type="match status" value="1"/>
</dbReference>
<dbReference type="Proteomes" id="UP000059425">
    <property type="component" value="Chromosome"/>
</dbReference>
<dbReference type="OrthoDB" id="582170at2"/>
<sequence>MSPLAGIRVLVVEDEGAIALLIEEMLEEFGCEVVASVARLAAACEIAGSVQVDLAILDVNLAGERVFPVADILRERQIPFLFSTGYGASGLPAEYAARPVLHKPFSESELRQKMAVALKEARESAPTFSPDAN</sequence>
<organism evidence="4 5">
    <name type="scientific">Pseudomonas fluorescens</name>
    <dbReference type="NCBI Taxonomy" id="294"/>
    <lineage>
        <taxon>Bacteria</taxon>
        <taxon>Pseudomonadati</taxon>
        <taxon>Pseudomonadota</taxon>
        <taxon>Gammaproteobacteria</taxon>
        <taxon>Pseudomonadales</taxon>
        <taxon>Pseudomonadaceae</taxon>
        <taxon>Pseudomonas</taxon>
    </lineage>
</organism>
<dbReference type="SUPFAM" id="SSF52172">
    <property type="entry name" value="CheY-like"/>
    <property type="match status" value="1"/>
</dbReference>
<reference evidence="5" key="1">
    <citation type="submission" date="2015-09" db="EMBL/GenBank/DDBJ databases">
        <title>Whole genome sequence of Pseudomonas fluorescens FW300-N2C3.</title>
        <authorList>
            <person name="Ray J."/>
            <person name="Melnyk R."/>
            <person name="Deutschbauer A."/>
        </authorList>
    </citation>
    <scope>NUCLEOTIDE SEQUENCE [LARGE SCALE GENOMIC DNA]</scope>
    <source>
        <strain evidence="5">FW300-N2C3</strain>
    </source>
</reference>
<dbReference type="SMART" id="SM00448">
    <property type="entry name" value="REC"/>
    <property type="match status" value="1"/>
</dbReference>
<proteinExistence type="predicted"/>
<evidence type="ECO:0000256" key="1">
    <source>
        <dbReference type="ARBA" id="ARBA00022553"/>
    </source>
</evidence>
<evidence type="ECO:0000313" key="4">
    <source>
        <dbReference type="EMBL" id="ALI09744.1"/>
    </source>
</evidence>
<feature type="domain" description="Response regulatory" evidence="3">
    <location>
        <begin position="8"/>
        <end position="118"/>
    </location>
</feature>
<dbReference type="AlphaFoldDB" id="A0A0N9W7Q6"/>
<evidence type="ECO:0000313" key="5">
    <source>
        <dbReference type="Proteomes" id="UP000059425"/>
    </source>
</evidence>
<evidence type="ECO:0000259" key="3">
    <source>
        <dbReference type="PROSITE" id="PS50110"/>
    </source>
</evidence>
<dbReference type="RefSeq" id="WP_060741879.1">
    <property type="nucleotide sequence ID" value="NZ_CP012831.1"/>
</dbReference>
<dbReference type="Pfam" id="PF00072">
    <property type="entry name" value="Response_reg"/>
    <property type="match status" value="1"/>
</dbReference>
<dbReference type="InterPro" id="IPR050595">
    <property type="entry name" value="Bact_response_regulator"/>
</dbReference>
<dbReference type="EMBL" id="CP012831">
    <property type="protein sequence ID" value="ALI09744.1"/>
    <property type="molecule type" value="Genomic_DNA"/>
</dbReference>
<name>A0A0N9W7Q6_PSEFL</name>
<keyword evidence="1 2" id="KW-0597">Phosphoprotein</keyword>
<evidence type="ECO:0000256" key="2">
    <source>
        <dbReference type="PROSITE-ProRule" id="PRU00169"/>
    </source>
</evidence>
<feature type="modified residue" description="4-aspartylphosphate" evidence="2">
    <location>
        <position position="58"/>
    </location>
</feature>
<reference evidence="4 5" key="2">
    <citation type="journal article" date="2018" name="Nature">
        <title>Mutant phenotypes for thousands of bacterial genes of unknown function.</title>
        <authorList>
            <person name="Price M.N."/>
            <person name="Wetmore K.M."/>
            <person name="Waters R.J."/>
            <person name="Callaghan M."/>
            <person name="Ray J."/>
            <person name="Liu H."/>
            <person name="Kuehl J.V."/>
            <person name="Melnyk R.A."/>
            <person name="Lamson J.S."/>
            <person name="Suh Y."/>
            <person name="Carlson H.K."/>
            <person name="Esquivel Z."/>
            <person name="Sadeeshkumar H."/>
            <person name="Chakraborty R."/>
            <person name="Zane G.M."/>
            <person name="Rubin B.E."/>
            <person name="Wall J.D."/>
            <person name="Visel A."/>
            <person name="Bristow J."/>
            <person name="Blow M.J."/>
            <person name="Arkin A.P."/>
            <person name="Deutschbauer A.M."/>
        </authorList>
    </citation>
    <scope>NUCLEOTIDE SEQUENCE [LARGE SCALE GENOMIC DNA]</scope>
    <source>
        <strain evidence="4 5">FW300-N2C3</strain>
    </source>
</reference>
<protein>
    <submittedName>
        <fullName evidence="4">Chemotaxis protein CheY</fullName>
    </submittedName>
</protein>